<evidence type="ECO:0000313" key="2">
    <source>
        <dbReference type="Proteomes" id="UP000039865"/>
    </source>
</evidence>
<dbReference type="EMBL" id="CCKQ01001838">
    <property type="protein sequence ID" value="CDW72941.1"/>
    <property type="molecule type" value="Genomic_DNA"/>
</dbReference>
<dbReference type="AlphaFoldDB" id="A0A077ZWS2"/>
<proteinExistence type="predicted"/>
<organism evidence="1 2">
    <name type="scientific">Stylonychia lemnae</name>
    <name type="common">Ciliate</name>
    <dbReference type="NCBI Taxonomy" id="5949"/>
    <lineage>
        <taxon>Eukaryota</taxon>
        <taxon>Sar</taxon>
        <taxon>Alveolata</taxon>
        <taxon>Ciliophora</taxon>
        <taxon>Intramacronucleata</taxon>
        <taxon>Spirotrichea</taxon>
        <taxon>Stichotrichia</taxon>
        <taxon>Sporadotrichida</taxon>
        <taxon>Oxytrichidae</taxon>
        <taxon>Stylonychinae</taxon>
        <taxon>Stylonychia</taxon>
    </lineage>
</organism>
<dbReference type="InParanoid" id="A0A077ZWS2"/>
<dbReference type="InterPro" id="IPR019384">
    <property type="entry name" value="FHIP"/>
</dbReference>
<gene>
    <name evidence="1" type="primary">Contig19171.g20333</name>
    <name evidence="1" type="ORF">STYLEM_1909</name>
</gene>
<dbReference type="Pfam" id="PF10257">
    <property type="entry name" value="RAI16-like"/>
    <property type="match status" value="1"/>
</dbReference>
<accession>A0A077ZWS2</accession>
<keyword evidence="2" id="KW-1185">Reference proteome</keyword>
<sequence>MDKPRGFFKLAITTLTEIIQNIQSTSILSHSSVHPGINQLLRCIYRNLKNWRYLDNGKLDMEWISDQEPYLFESTQEILEFINIIASKVNDEVYLVKVFFTQTASVDDEISERMCFPFQILVLYFKAQKNFLSITDKGILRTVILKCLNCMSKDETFAEYVSNESEFIEIFMQILASQLENLPHTLQYCERDGFNVIEQIEGQYNKLIVDQFKDFIDSVYFLREILQNIHNEHISMLRIKHQPAKHSNAPSRKNSSGKLPILENQSQLESRHELKVKESFQISFFSLILCKIIQPLLLDESLLQKARTLMQYLIEILVILNDPTISRLIYAFYFDKLEALRNQYIVGGQNQNLYQQIIGLETTTFKEYKISTNEFSSDHLSEAGFEQVTTQYDDENMIDYENNNKKRPIVPRLNLAYNSSFGNYSKESVRKLRQSNDFSVRVPQSPEMSVKSSSNPFNIKMVRSQQKNEEFNRRTKIQYPNDKMTEIRLNRIDLLLQEAQDIQDIQSERESFYNMNKFANKLDRQLLEYNGHEMLRYSKINLKRDNEGINLVYLQMIHSIIKIQGIRQFYMEFMVDDMILIEEENQPIKDLQDFIGSTLTYLTATDLDKEILLHLIDDSETMFESGDTMTLVVFIIQYGEGSILDILEKLKSQVAQFQDNSDVKIFKKTIQSGFEIVSDGLQQNNSNWERNMQVAENILIFENLYQQFQLFLIHHLTAFKIIQDYHTVKKLDRKIRNSKQITQSSI</sequence>
<dbReference type="Proteomes" id="UP000039865">
    <property type="component" value="Unassembled WGS sequence"/>
</dbReference>
<protein>
    <submittedName>
        <fullName evidence="1">Uncharacterized protein</fullName>
    </submittedName>
</protein>
<reference evidence="1 2" key="1">
    <citation type="submission" date="2014-06" db="EMBL/GenBank/DDBJ databases">
        <authorList>
            <person name="Swart Estienne"/>
        </authorList>
    </citation>
    <scope>NUCLEOTIDE SEQUENCE [LARGE SCALE GENOMIC DNA]</scope>
    <source>
        <strain evidence="1 2">130c</strain>
    </source>
</reference>
<name>A0A077ZWS2_STYLE</name>
<evidence type="ECO:0000313" key="1">
    <source>
        <dbReference type="EMBL" id="CDW72941.1"/>
    </source>
</evidence>